<reference evidence="3 4" key="1">
    <citation type="submission" date="2019-06" db="EMBL/GenBank/DDBJ databases">
        <title>Sequencing the genomes of 1000 actinobacteria strains.</title>
        <authorList>
            <person name="Klenk H.-P."/>
        </authorList>
    </citation>
    <scope>NUCLEOTIDE SEQUENCE [LARGE SCALE GENOMIC DNA]</scope>
    <source>
        <strain evidence="3 4">DSM 21947</strain>
    </source>
</reference>
<protein>
    <submittedName>
        <fullName evidence="3">GntP family gluconate:H+ symporter</fullName>
    </submittedName>
</protein>
<feature type="transmembrane region" description="Helical" evidence="2">
    <location>
        <begin position="187"/>
        <end position="209"/>
    </location>
</feature>
<feature type="transmembrane region" description="Helical" evidence="2">
    <location>
        <begin position="29"/>
        <end position="50"/>
    </location>
</feature>
<feature type="transmembrane region" description="Helical" evidence="2">
    <location>
        <begin position="462"/>
        <end position="485"/>
    </location>
</feature>
<dbReference type="GO" id="GO:0015128">
    <property type="term" value="F:gluconate transmembrane transporter activity"/>
    <property type="evidence" value="ECO:0007669"/>
    <property type="project" value="InterPro"/>
</dbReference>
<evidence type="ECO:0000313" key="3">
    <source>
        <dbReference type="EMBL" id="TQO19248.1"/>
    </source>
</evidence>
<feature type="transmembrane region" description="Helical" evidence="2">
    <location>
        <begin position="335"/>
        <end position="360"/>
    </location>
</feature>
<dbReference type="OrthoDB" id="4325159at2"/>
<keyword evidence="2" id="KW-0812">Transmembrane</keyword>
<feature type="region of interest" description="Disordered" evidence="1">
    <location>
        <begin position="235"/>
        <end position="262"/>
    </location>
</feature>
<dbReference type="PIRSF" id="PIRSF002746">
    <property type="entry name" value="Gluconate_transporter"/>
    <property type="match status" value="1"/>
</dbReference>
<dbReference type="PANTHER" id="PTHR30354:SF25">
    <property type="entry name" value="INNER MEMBRANE PERMEASE YGBN"/>
    <property type="match status" value="1"/>
</dbReference>
<keyword evidence="2" id="KW-0472">Membrane</keyword>
<evidence type="ECO:0000256" key="2">
    <source>
        <dbReference type="SAM" id="Phobius"/>
    </source>
</evidence>
<dbReference type="EMBL" id="VFRA01000001">
    <property type="protein sequence ID" value="TQO19248.1"/>
    <property type="molecule type" value="Genomic_DNA"/>
</dbReference>
<accession>A0A8H2K5N7</accession>
<name>A0A8H2K5N7_9MICO</name>
<feature type="transmembrane region" description="Helical" evidence="2">
    <location>
        <begin position="299"/>
        <end position="323"/>
    </location>
</feature>
<dbReference type="Pfam" id="PF02447">
    <property type="entry name" value="GntP_permease"/>
    <property type="match status" value="1"/>
</dbReference>
<feature type="transmembrane region" description="Helical" evidence="2">
    <location>
        <begin position="62"/>
        <end position="83"/>
    </location>
</feature>
<evidence type="ECO:0000256" key="1">
    <source>
        <dbReference type="SAM" id="MobiDB-lite"/>
    </source>
</evidence>
<gene>
    <name evidence="3" type="ORF">FB472_0788</name>
</gene>
<sequence>METPVLLAIAAAGIALLLVLIIKFKVQAFVALLLVSILVGLAAGIPLTTIPATDDAPEKLGVIQAITAGLGGTLGSVAVLVALGAMLGRLIEVSGGASSLAGRFTSMLGPKRVSAALTAAALVLAIPVFFDVGFIILVPIIYGFCKAAGVNPVKFGLPVAGIMLAVHVAVPPHPGIVGGAALLGADLGWVTILGLAVAIPLGVLAHFVAKIINRREFTMLPATARDFSAFGSRGDDNASGGNTGNAENSGKGGTGTLTKKEAPPTAGTIMTLILVPLALIMAGTIASTVLPAGDPMRPLFAFIGSPVLALLVALILAFFLLTVRRGWSLSHTGEVMEAALPPAAIVILVTGAGGAFARVLTESGVGTALAETMTATGLPILLLGFLISLTLRASQGSATVAILTTGGLLAATVAATDYSPVQIALITLAIAFGALGLSHVNDSGFWVVTRYLGLSVADGLRSWTVLTTVLGVAGFLLVSVLWFIVSAAGI</sequence>
<evidence type="ECO:0000313" key="4">
    <source>
        <dbReference type="Proteomes" id="UP000316560"/>
    </source>
</evidence>
<feature type="transmembrane region" description="Helical" evidence="2">
    <location>
        <begin position="113"/>
        <end position="142"/>
    </location>
</feature>
<organism evidence="3 4">
    <name type="scientific">Rhodoglobus vestalii</name>
    <dbReference type="NCBI Taxonomy" id="193384"/>
    <lineage>
        <taxon>Bacteria</taxon>
        <taxon>Bacillati</taxon>
        <taxon>Actinomycetota</taxon>
        <taxon>Actinomycetes</taxon>
        <taxon>Micrococcales</taxon>
        <taxon>Microbacteriaceae</taxon>
        <taxon>Rhodoglobus</taxon>
    </lineage>
</organism>
<dbReference type="NCBIfam" id="TIGR00791">
    <property type="entry name" value="gntP"/>
    <property type="match status" value="1"/>
</dbReference>
<dbReference type="AlphaFoldDB" id="A0A8H2K5N7"/>
<dbReference type="Proteomes" id="UP000316560">
    <property type="component" value="Unassembled WGS sequence"/>
</dbReference>
<dbReference type="RefSeq" id="WP_141989723.1">
    <property type="nucleotide sequence ID" value="NZ_VFRA01000001.1"/>
</dbReference>
<feature type="transmembrane region" description="Helical" evidence="2">
    <location>
        <begin position="398"/>
        <end position="415"/>
    </location>
</feature>
<proteinExistence type="predicted"/>
<dbReference type="InterPro" id="IPR003474">
    <property type="entry name" value="Glcn_transporter"/>
</dbReference>
<dbReference type="GO" id="GO:0005886">
    <property type="term" value="C:plasma membrane"/>
    <property type="evidence" value="ECO:0007669"/>
    <property type="project" value="TreeGrafter"/>
</dbReference>
<comment type="caution">
    <text evidence="3">The sequence shown here is derived from an EMBL/GenBank/DDBJ whole genome shotgun (WGS) entry which is preliminary data.</text>
</comment>
<feature type="transmembrane region" description="Helical" evidence="2">
    <location>
        <begin position="421"/>
        <end position="441"/>
    </location>
</feature>
<feature type="transmembrane region" description="Helical" evidence="2">
    <location>
        <begin position="269"/>
        <end position="293"/>
    </location>
</feature>
<dbReference type="NCBIfam" id="NF007332">
    <property type="entry name" value="PRK09821.1"/>
    <property type="match status" value="1"/>
</dbReference>
<keyword evidence="2" id="KW-1133">Transmembrane helix</keyword>
<dbReference type="PANTHER" id="PTHR30354">
    <property type="entry name" value="GNT FAMILY GLUCONATE TRANSPORTER"/>
    <property type="match status" value="1"/>
</dbReference>
<feature type="transmembrane region" description="Helical" evidence="2">
    <location>
        <begin position="372"/>
        <end position="391"/>
    </location>
</feature>
<feature type="transmembrane region" description="Helical" evidence="2">
    <location>
        <begin position="6"/>
        <end position="22"/>
    </location>
</feature>
<keyword evidence="4" id="KW-1185">Reference proteome</keyword>